<protein>
    <submittedName>
        <fullName evidence="2">MarR family transcriptional regulator</fullName>
    </submittedName>
</protein>
<dbReference type="PANTHER" id="PTHR33164">
    <property type="entry name" value="TRANSCRIPTIONAL REGULATOR, MARR FAMILY"/>
    <property type="match status" value="1"/>
</dbReference>
<dbReference type="AlphaFoldDB" id="A0A9X1LZJ7"/>
<proteinExistence type="predicted"/>
<dbReference type="GO" id="GO:0006950">
    <property type="term" value="P:response to stress"/>
    <property type="evidence" value="ECO:0007669"/>
    <property type="project" value="TreeGrafter"/>
</dbReference>
<dbReference type="PROSITE" id="PS50995">
    <property type="entry name" value="HTH_MARR_2"/>
    <property type="match status" value="1"/>
</dbReference>
<dbReference type="RefSeq" id="WP_227907079.1">
    <property type="nucleotide sequence ID" value="NZ_CP095461.1"/>
</dbReference>
<dbReference type="Proteomes" id="UP001139264">
    <property type="component" value="Unassembled WGS sequence"/>
</dbReference>
<dbReference type="GO" id="GO:0003700">
    <property type="term" value="F:DNA-binding transcription factor activity"/>
    <property type="evidence" value="ECO:0007669"/>
    <property type="project" value="InterPro"/>
</dbReference>
<accession>A0A9X1LZJ7</accession>
<gene>
    <name evidence="2" type="ORF">LJ751_04115</name>
</gene>
<evidence type="ECO:0000259" key="1">
    <source>
        <dbReference type="PROSITE" id="PS50995"/>
    </source>
</evidence>
<evidence type="ECO:0000313" key="3">
    <source>
        <dbReference type="Proteomes" id="UP001139264"/>
    </source>
</evidence>
<name>A0A9X1LZJ7_9MICC</name>
<dbReference type="InterPro" id="IPR036390">
    <property type="entry name" value="WH_DNA-bd_sf"/>
</dbReference>
<dbReference type="InterPro" id="IPR036388">
    <property type="entry name" value="WH-like_DNA-bd_sf"/>
</dbReference>
<dbReference type="InterPro" id="IPR039422">
    <property type="entry name" value="MarR/SlyA-like"/>
</dbReference>
<dbReference type="PANTHER" id="PTHR33164:SF99">
    <property type="entry name" value="MARR FAMILY REGULATORY PROTEIN"/>
    <property type="match status" value="1"/>
</dbReference>
<dbReference type="Pfam" id="PF12802">
    <property type="entry name" value="MarR_2"/>
    <property type="match status" value="1"/>
</dbReference>
<dbReference type="SUPFAM" id="SSF46785">
    <property type="entry name" value="Winged helix' DNA-binding domain"/>
    <property type="match status" value="1"/>
</dbReference>
<comment type="caution">
    <text evidence="2">The sequence shown here is derived from an EMBL/GenBank/DDBJ whole genome shotgun (WGS) entry which is preliminary data.</text>
</comment>
<dbReference type="SMART" id="SM00347">
    <property type="entry name" value="HTH_MARR"/>
    <property type="match status" value="1"/>
</dbReference>
<reference evidence="2" key="1">
    <citation type="submission" date="2021-10" db="EMBL/GenBank/DDBJ databases">
        <title>Novel species in genus Arthrobacter.</title>
        <authorList>
            <person name="Liu Y."/>
        </authorList>
    </citation>
    <scope>NUCLEOTIDE SEQUENCE</scope>
    <source>
        <strain evidence="2">Zg-Y809</strain>
    </source>
</reference>
<dbReference type="Gene3D" id="1.10.10.10">
    <property type="entry name" value="Winged helix-like DNA-binding domain superfamily/Winged helix DNA-binding domain"/>
    <property type="match status" value="1"/>
</dbReference>
<dbReference type="EMBL" id="JAJFZP010000005">
    <property type="protein sequence ID" value="MCC3268548.1"/>
    <property type="molecule type" value="Genomic_DNA"/>
</dbReference>
<feature type="domain" description="HTH marR-type" evidence="1">
    <location>
        <begin position="26"/>
        <end position="158"/>
    </location>
</feature>
<sequence length="161" mass="17296">MSKPPSPTEVMGSSRELSRLWGTVIAGDLAFLMARAHATSLLNANAALAEFGLKVRSYSVLALAAEDARPTQRELSTFFKLDPSQVVSIIDRLESRKWVRREVDPGDRRVNVVVATEAGRALYGRAREAARIAEGSAFAALSTADLAALSALVRRIASGVD</sequence>
<dbReference type="InterPro" id="IPR000835">
    <property type="entry name" value="HTH_MarR-typ"/>
</dbReference>
<organism evidence="2 3">
    <name type="scientific">Arthrobacter gengyunqii</name>
    <dbReference type="NCBI Taxonomy" id="2886940"/>
    <lineage>
        <taxon>Bacteria</taxon>
        <taxon>Bacillati</taxon>
        <taxon>Actinomycetota</taxon>
        <taxon>Actinomycetes</taxon>
        <taxon>Micrococcales</taxon>
        <taxon>Micrococcaceae</taxon>
        <taxon>Arthrobacter</taxon>
    </lineage>
</organism>
<evidence type="ECO:0000313" key="2">
    <source>
        <dbReference type="EMBL" id="MCC3268548.1"/>
    </source>
</evidence>
<dbReference type="PRINTS" id="PR00598">
    <property type="entry name" value="HTHMARR"/>
</dbReference>